<proteinExistence type="predicted"/>
<organism evidence="1 2">
    <name type="scientific">Stephania yunnanensis</name>
    <dbReference type="NCBI Taxonomy" id="152371"/>
    <lineage>
        <taxon>Eukaryota</taxon>
        <taxon>Viridiplantae</taxon>
        <taxon>Streptophyta</taxon>
        <taxon>Embryophyta</taxon>
        <taxon>Tracheophyta</taxon>
        <taxon>Spermatophyta</taxon>
        <taxon>Magnoliopsida</taxon>
        <taxon>Ranunculales</taxon>
        <taxon>Menispermaceae</taxon>
        <taxon>Menispermoideae</taxon>
        <taxon>Cissampelideae</taxon>
        <taxon>Stephania</taxon>
    </lineage>
</organism>
<comment type="caution">
    <text evidence="1">The sequence shown here is derived from an EMBL/GenBank/DDBJ whole genome shotgun (WGS) entry which is preliminary data.</text>
</comment>
<sequence length="127" mass="14412">MNDHRCIIWLTTADLVSFRQSKLVGFAPHDLTRMARLKIRAHRPLDRVVKKSKVGQLDLGETNVEGIGVVNENKNYMRNCWALDAALWFWCMARDSVIVVEVFGMADHVIAFLSGADDTYETTRTAT</sequence>
<evidence type="ECO:0000313" key="2">
    <source>
        <dbReference type="Proteomes" id="UP001420932"/>
    </source>
</evidence>
<reference evidence="1 2" key="1">
    <citation type="submission" date="2024-01" db="EMBL/GenBank/DDBJ databases">
        <title>Genome assemblies of Stephania.</title>
        <authorList>
            <person name="Yang L."/>
        </authorList>
    </citation>
    <scope>NUCLEOTIDE SEQUENCE [LARGE SCALE GENOMIC DNA]</scope>
    <source>
        <strain evidence="1">YNDBR</strain>
        <tissue evidence="1">Leaf</tissue>
    </source>
</reference>
<protein>
    <submittedName>
        <fullName evidence="1">Uncharacterized protein</fullName>
    </submittedName>
</protein>
<dbReference type="Proteomes" id="UP001420932">
    <property type="component" value="Unassembled WGS sequence"/>
</dbReference>
<name>A0AAP0E670_9MAGN</name>
<evidence type="ECO:0000313" key="1">
    <source>
        <dbReference type="EMBL" id="KAK9087460.1"/>
    </source>
</evidence>
<gene>
    <name evidence="1" type="ORF">Syun_029854</name>
</gene>
<accession>A0AAP0E670</accession>
<keyword evidence="2" id="KW-1185">Reference proteome</keyword>
<dbReference type="AlphaFoldDB" id="A0AAP0E670"/>
<dbReference type="EMBL" id="JBBNAF010000013">
    <property type="protein sequence ID" value="KAK9087460.1"/>
    <property type="molecule type" value="Genomic_DNA"/>
</dbReference>